<dbReference type="EMBL" id="CP009788">
    <property type="protein sequence ID" value="AJE02735.1"/>
    <property type="molecule type" value="Genomic_DNA"/>
</dbReference>
<protein>
    <submittedName>
        <fullName evidence="1">Molybdenum cofactor biosynthesis protein MoaD</fullName>
    </submittedName>
</protein>
<dbReference type="RefSeq" id="WP_039740860.1">
    <property type="nucleotide sequence ID" value="NZ_CP009788.1"/>
</dbReference>
<organism evidence="1 2">
    <name type="scientific">Geobacter pickeringii</name>
    <dbReference type="NCBI Taxonomy" id="345632"/>
    <lineage>
        <taxon>Bacteria</taxon>
        <taxon>Pseudomonadati</taxon>
        <taxon>Thermodesulfobacteriota</taxon>
        <taxon>Desulfuromonadia</taxon>
        <taxon>Geobacterales</taxon>
        <taxon>Geobacteraceae</taxon>
        <taxon>Geobacter</taxon>
    </lineage>
</organism>
<proteinExistence type="predicted"/>
<dbReference type="InterPro" id="IPR012675">
    <property type="entry name" value="Beta-grasp_dom_sf"/>
</dbReference>
<dbReference type="STRING" id="345632.GPICK_04555"/>
<name>A0A0B5BDW9_9BACT</name>
<dbReference type="KEGG" id="gpi:GPICK_04555"/>
<dbReference type="AlphaFoldDB" id="A0A0B5BDW9"/>
<keyword evidence="2" id="KW-1185">Reference proteome</keyword>
<dbReference type="InterPro" id="IPR016155">
    <property type="entry name" value="Mopterin_synth/thiamin_S_b"/>
</dbReference>
<accession>A0A0B5BDW9</accession>
<evidence type="ECO:0000313" key="1">
    <source>
        <dbReference type="EMBL" id="AJE02735.1"/>
    </source>
</evidence>
<reference evidence="1 2" key="1">
    <citation type="journal article" date="2015" name="Genome Announc.">
        <title>Complete Genome of Geobacter pickeringii G13T, a Metal-Reducing Isolate from Sedimentary Kaolin Deposits.</title>
        <authorList>
            <person name="Badalamenti J.P."/>
            <person name="Bond D.R."/>
        </authorList>
    </citation>
    <scope>NUCLEOTIDE SEQUENCE [LARGE SCALE GENOMIC DNA]</scope>
    <source>
        <strain evidence="1 2">G13</strain>
    </source>
</reference>
<evidence type="ECO:0000313" key="2">
    <source>
        <dbReference type="Proteomes" id="UP000057609"/>
    </source>
</evidence>
<dbReference type="Pfam" id="PF02597">
    <property type="entry name" value="ThiS"/>
    <property type="match status" value="1"/>
</dbReference>
<dbReference type="Proteomes" id="UP000057609">
    <property type="component" value="Chromosome"/>
</dbReference>
<dbReference type="HOGENOM" id="CLU_114601_5_3_7"/>
<sequence length="74" mass="8156">MEITVKLFAMFRVGRFAATTNKYRDGITPADIAGELKIPEREVGIVLVNSRHAKLDHRLFDGDILSLFPLVGGG</sequence>
<dbReference type="OrthoDB" id="9801945at2"/>
<dbReference type="Gene3D" id="3.10.20.30">
    <property type="match status" value="1"/>
</dbReference>
<dbReference type="InterPro" id="IPR003749">
    <property type="entry name" value="ThiS/MoaD-like"/>
</dbReference>
<dbReference type="SUPFAM" id="SSF54285">
    <property type="entry name" value="MoaD/ThiS"/>
    <property type="match status" value="1"/>
</dbReference>
<gene>
    <name evidence="1" type="ORF">GPICK_04555</name>
</gene>